<dbReference type="Proteomes" id="UP000823897">
    <property type="component" value="Unassembled WGS sequence"/>
</dbReference>
<dbReference type="PANTHER" id="PTHR47755">
    <property type="entry name" value="CELL DIVISION PROTEIN FTSX"/>
    <property type="match status" value="1"/>
</dbReference>
<keyword evidence="5 10" id="KW-0132">Cell division</keyword>
<feature type="domain" description="ABC3 transporter permease C-terminal" evidence="12">
    <location>
        <begin position="192"/>
        <end position="314"/>
    </location>
</feature>
<evidence type="ECO:0000256" key="6">
    <source>
        <dbReference type="ARBA" id="ARBA00022692"/>
    </source>
</evidence>
<dbReference type="InterPro" id="IPR058204">
    <property type="entry name" value="FtsX_firmicutes-type"/>
</dbReference>
<keyword evidence="4 10" id="KW-1003">Cell membrane</keyword>
<accession>A0A9D2R3X7</accession>
<comment type="caution">
    <text evidence="14">The sequence shown here is derived from an EMBL/GenBank/DDBJ whole genome shotgun (WGS) entry which is preliminary data.</text>
</comment>
<dbReference type="PROSITE" id="PS51257">
    <property type="entry name" value="PROKAR_LIPOPROTEIN"/>
    <property type="match status" value="1"/>
</dbReference>
<protein>
    <recommendedName>
        <fullName evidence="3 10">Cell division protein FtsX</fullName>
    </recommendedName>
</protein>
<comment type="function">
    <text evidence="10">Part of the ABC transporter FtsEX involved in asymmetric cellular division facilitating the initiation of sporulation.</text>
</comment>
<evidence type="ECO:0000256" key="7">
    <source>
        <dbReference type="ARBA" id="ARBA00022989"/>
    </source>
</evidence>
<keyword evidence="6 11" id="KW-0812">Transmembrane</keyword>
<evidence type="ECO:0000256" key="8">
    <source>
        <dbReference type="ARBA" id="ARBA00023136"/>
    </source>
</evidence>
<proteinExistence type="inferred from homology"/>
<evidence type="ECO:0000256" key="1">
    <source>
        <dbReference type="ARBA" id="ARBA00004651"/>
    </source>
</evidence>
<dbReference type="GO" id="GO:0051301">
    <property type="term" value="P:cell division"/>
    <property type="evidence" value="ECO:0007669"/>
    <property type="project" value="UniProtKB-KW"/>
</dbReference>
<keyword evidence="7 11" id="KW-1133">Transmembrane helix</keyword>
<dbReference type="EMBL" id="DWUV01000200">
    <property type="protein sequence ID" value="HJD34969.1"/>
    <property type="molecule type" value="Genomic_DNA"/>
</dbReference>
<dbReference type="PIRSF" id="PIRSF003097">
    <property type="entry name" value="FtsX"/>
    <property type="match status" value="1"/>
</dbReference>
<evidence type="ECO:0000313" key="14">
    <source>
        <dbReference type="EMBL" id="HJD34969.1"/>
    </source>
</evidence>
<dbReference type="NCBIfam" id="NF038347">
    <property type="entry name" value="FtsX_Gpos"/>
    <property type="match status" value="1"/>
</dbReference>
<evidence type="ECO:0000259" key="12">
    <source>
        <dbReference type="Pfam" id="PF02687"/>
    </source>
</evidence>
<evidence type="ECO:0000256" key="10">
    <source>
        <dbReference type="PIRNR" id="PIRNR003097"/>
    </source>
</evidence>
<feature type="transmembrane region" description="Helical" evidence="11">
    <location>
        <begin position="236"/>
        <end position="260"/>
    </location>
</feature>
<dbReference type="Gene3D" id="3.30.70.3040">
    <property type="match status" value="1"/>
</dbReference>
<comment type="subcellular location">
    <subcellularLocation>
        <location evidence="1">Cell membrane</location>
        <topology evidence="1">Multi-pass membrane protein</topology>
    </subcellularLocation>
</comment>
<dbReference type="PANTHER" id="PTHR47755:SF1">
    <property type="entry name" value="CELL DIVISION PROTEIN FTSX"/>
    <property type="match status" value="1"/>
</dbReference>
<dbReference type="Pfam" id="PF18075">
    <property type="entry name" value="FtsX_ECD"/>
    <property type="match status" value="1"/>
</dbReference>
<evidence type="ECO:0000259" key="13">
    <source>
        <dbReference type="Pfam" id="PF18075"/>
    </source>
</evidence>
<evidence type="ECO:0000256" key="11">
    <source>
        <dbReference type="SAM" id="Phobius"/>
    </source>
</evidence>
<dbReference type="GO" id="GO:0005886">
    <property type="term" value="C:plasma membrane"/>
    <property type="evidence" value="ECO:0007669"/>
    <property type="project" value="UniProtKB-SubCell"/>
</dbReference>
<evidence type="ECO:0000313" key="15">
    <source>
        <dbReference type="Proteomes" id="UP000823897"/>
    </source>
</evidence>
<dbReference type="Pfam" id="PF02687">
    <property type="entry name" value="FtsX"/>
    <property type="match status" value="1"/>
</dbReference>
<name>A0A9D2R3X7_9FIRM</name>
<evidence type="ECO:0000256" key="9">
    <source>
        <dbReference type="ARBA" id="ARBA00023306"/>
    </source>
</evidence>
<feature type="transmembrane region" description="Helical" evidence="11">
    <location>
        <begin position="25"/>
        <end position="46"/>
    </location>
</feature>
<keyword evidence="9 10" id="KW-0131">Cell cycle</keyword>
<dbReference type="InterPro" id="IPR004513">
    <property type="entry name" value="FtsX"/>
</dbReference>
<reference evidence="14" key="2">
    <citation type="submission" date="2021-04" db="EMBL/GenBank/DDBJ databases">
        <authorList>
            <person name="Gilroy R."/>
        </authorList>
    </citation>
    <scope>NUCLEOTIDE SEQUENCE</scope>
    <source>
        <strain evidence="14">ChiGjej3B3-11674</strain>
    </source>
</reference>
<evidence type="ECO:0000256" key="5">
    <source>
        <dbReference type="ARBA" id="ARBA00022618"/>
    </source>
</evidence>
<evidence type="ECO:0000256" key="3">
    <source>
        <dbReference type="ARBA" id="ARBA00021907"/>
    </source>
</evidence>
<comment type="similarity">
    <text evidence="2 10">Belongs to the ABC-4 integral membrane protein family. FtsX subfamily.</text>
</comment>
<reference evidence="14" key="1">
    <citation type="journal article" date="2021" name="PeerJ">
        <title>Extensive microbial diversity within the chicken gut microbiome revealed by metagenomics and culture.</title>
        <authorList>
            <person name="Gilroy R."/>
            <person name="Ravi A."/>
            <person name="Getino M."/>
            <person name="Pursley I."/>
            <person name="Horton D.L."/>
            <person name="Alikhan N.F."/>
            <person name="Baker D."/>
            <person name="Gharbi K."/>
            <person name="Hall N."/>
            <person name="Watson M."/>
            <person name="Adriaenssens E.M."/>
            <person name="Foster-Nyarko E."/>
            <person name="Jarju S."/>
            <person name="Secka A."/>
            <person name="Antonio M."/>
            <person name="Oren A."/>
            <person name="Chaudhuri R.R."/>
            <person name="La Ragione R."/>
            <person name="Hildebrand F."/>
            <person name="Pallen M.J."/>
        </authorList>
    </citation>
    <scope>NUCLEOTIDE SEQUENCE</scope>
    <source>
        <strain evidence="14">ChiGjej3B3-11674</strain>
    </source>
</reference>
<evidence type="ECO:0000256" key="4">
    <source>
        <dbReference type="ARBA" id="ARBA00022475"/>
    </source>
</evidence>
<feature type="transmembrane region" description="Helical" evidence="11">
    <location>
        <begin position="185"/>
        <end position="215"/>
    </location>
</feature>
<dbReference type="InterPro" id="IPR003838">
    <property type="entry name" value="ABC3_permease_C"/>
</dbReference>
<organism evidence="14 15">
    <name type="scientific">Candidatus Mediterraneibacter tabaqchaliae</name>
    <dbReference type="NCBI Taxonomy" id="2838689"/>
    <lineage>
        <taxon>Bacteria</taxon>
        <taxon>Bacillati</taxon>
        <taxon>Bacillota</taxon>
        <taxon>Clostridia</taxon>
        <taxon>Lachnospirales</taxon>
        <taxon>Lachnospiraceae</taxon>
        <taxon>Mediterraneibacter</taxon>
    </lineage>
</organism>
<gene>
    <name evidence="14" type="primary">ftsX</name>
    <name evidence="14" type="ORF">H9911_10585</name>
</gene>
<feature type="transmembrane region" description="Helical" evidence="11">
    <location>
        <begin position="289"/>
        <end position="310"/>
    </location>
</feature>
<evidence type="ECO:0000256" key="2">
    <source>
        <dbReference type="ARBA" id="ARBA00007379"/>
    </source>
</evidence>
<sequence length="316" mass="35209">MRISTVGYVGKQGVKNIWRNKMFSLASIATMSACIFLFGLFFSILVNFQYIIRTAEEGVAITVFFDEDATDAQKKKIGEELEDHEGVSDVVYVSADEAWEEFQKQYFGDNPELAEGFKDDNPLASSDNYEVYMKTMDDNQSLLARSRSLSATQKELVEFAQKLDGVREVNRSDVVANTLSSVNTLVAVVSIAIIIILFGVSIFLISNTVTMGITVRKEEIAIMKYIGAKDFVVRSPFVIEGLIIGVFGAAIPLVLLYFLYDKAVEYIMEKFSILQNIIDFLPVGTVYQILLPIGLVMGIGIGFLGSFFTVRKHLKV</sequence>
<dbReference type="InterPro" id="IPR040690">
    <property type="entry name" value="FtsX_ECD"/>
</dbReference>
<dbReference type="AlphaFoldDB" id="A0A9D2R3X7"/>
<keyword evidence="8 10" id="KW-0472">Membrane</keyword>
<feature type="domain" description="FtsX extracellular" evidence="13">
    <location>
        <begin position="59"/>
        <end position="169"/>
    </location>
</feature>